<dbReference type="SUPFAM" id="SSF160909">
    <property type="entry name" value="ATP12-like"/>
    <property type="match status" value="1"/>
</dbReference>
<dbReference type="Pfam" id="PF07542">
    <property type="entry name" value="ATP12"/>
    <property type="match status" value="1"/>
</dbReference>
<keyword evidence="7" id="KW-1185">Reference proteome</keyword>
<accession>A0A8E0RV99</accession>
<proteinExistence type="inferred from homology"/>
<dbReference type="InterPro" id="IPR023335">
    <property type="entry name" value="ATP12_ortho_dom_sf"/>
</dbReference>
<dbReference type="EMBL" id="LUCM01008098">
    <property type="protein sequence ID" value="KAA0188965.1"/>
    <property type="molecule type" value="Genomic_DNA"/>
</dbReference>
<dbReference type="GO" id="GO:0033615">
    <property type="term" value="P:mitochondrial proton-transporting ATP synthase complex assembly"/>
    <property type="evidence" value="ECO:0007669"/>
    <property type="project" value="TreeGrafter"/>
</dbReference>
<evidence type="ECO:0000256" key="1">
    <source>
        <dbReference type="ARBA" id="ARBA00004173"/>
    </source>
</evidence>
<dbReference type="PANTHER" id="PTHR21013:SF10">
    <property type="entry name" value="ATP SYNTHASE MITOCHONDRIAL F1 COMPLEX ASSEMBLY FACTOR 2"/>
    <property type="match status" value="1"/>
</dbReference>
<evidence type="ECO:0000256" key="5">
    <source>
        <dbReference type="ARBA" id="ARBA00023186"/>
    </source>
</evidence>
<dbReference type="AlphaFoldDB" id="A0A8E0RV99"/>
<comment type="subcellular location">
    <subcellularLocation>
        <location evidence="1">Mitochondrion</location>
    </subcellularLocation>
</comment>
<evidence type="ECO:0000313" key="6">
    <source>
        <dbReference type="EMBL" id="KAA0188965.1"/>
    </source>
</evidence>
<dbReference type="OrthoDB" id="5673at2759"/>
<dbReference type="InterPro" id="IPR042272">
    <property type="entry name" value="ATP12_ATP_synth-F1-assembly_N"/>
</dbReference>
<dbReference type="PANTHER" id="PTHR21013">
    <property type="entry name" value="ATP SYNTHASE MITOCHONDRIAL F1 COMPLEX ASSEMBLY FACTOR 2/ATP12 PROTEIN, MITOCHONDRIAL PRECURSOR"/>
    <property type="match status" value="1"/>
</dbReference>
<dbReference type="InterPro" id="IPR011419">
    <property type="entry name" value="ATP12_ATP_synth-F1-assembly"/>
</dbReference>
<reference evidence="6" key="1">
    <citation type="submission" date="2019-05" db="EMBL/GenBank/DDBJ databases">
        <title>Annotation for the trematode Fasciolopsis buski.</title>
        <authorList>
            <person name="Choi Y.-J."/>
        </authorList>
    </citation>
    <scope>NUCLEOTIDE SEQUENCE</scope>
    <source>
        <strain evidence="6">HT</strain>
        <tissue evidence="6">Whole worm</tissue>
    </source>
</reference>
<evidence type="ECO:0000256" key="3">
    <source>
        <dbReference type="ARBA" id="ARBA00022946"/>
    </source>
</evidence>
<gene>
    <name evidence="6" type="ORF">FBUS_02316</name>
</gene>
<comment type="caution">
    <text evidence="6">The sequence shown here is derived from an EMBL/GenBank/DDBJ whole genome shotgun (WGS) entry which is preliminary data.</text>
</comment>
<dbReference type="GO" id="GO:0005739">
    <property type="term" value="C:mitochondrion"/>
    <property type="evidence" value="ECO:0007669"/>
    <property type="project" value="UniProtKB-SubCell"/>
</dbReference>
<comment type="similarity">
    <text evidence="2">Belongs to the ATP12 family.</text>
</comment>
<organism evidence="6 7">
    <name type="scientific">Fasciolopsis buskii</name>
    <dbReference type="NCBI Taxonomy" id="27845"/>
    <lineage>
        <taxon>Eukaryota</taxon>
        <taxon>Metazoa</taxon>
        <taxon>Spiralia</taxon>
        <taxon>Lophotrochozoa</taxon>
        <taxon>Platyhelminthes</taxon>
        <taxon>Trematoda</taxon>
        <taxon>Digenea</taxon>
        <taxon>Plagiorchiida</taxon>
        <taxon>Echinostomata</taxon>
        <taxon>Echinostomatoidea</taxon>
        <taxon>Fasciolidae</taxon>
        <taxon>Fasciolopsis</taxon>
    </lineage>
</organism>
<evidence type="ECO:0000256" key="2">
    <source>
        <dbReference type="ARBA" id="ARBA00008231"/>
    </source>
</evidence>
<evidence type="ECO:0000256" key="4">
    <source>
        <dbReference type="ARBA" id="ARBA00023128"/>
    </source>
</evidence>
<keyword evidence="4" id="KW-0496">Mitochondrion</keyword>
<dbReference type="Gene3D" id="3.30.2180.10">
    <property type="entry name" value="ATP12-like"/>
    <property type="match status" value="1"/>
</dbReference>
<keyword evidence="5" id="KW-0143">Chaperone</keyword>
<dbReference type="Proteomes" id="UP000728185">
    <property type="component" value="Unassembled WGS sequence"/>
</dbReference>
<name>A0A8E0RV99_9TREM</name>
<protein>
    <submittedName>
        <fullName evidence="6">ATP synthase mitochondrial F1 complex assembly</fullName>
    </submittedName>
</protein>
<sequence>MSIPSINLWCTWRSRSVPLRALTRTLFSPPIKKFYKNVSIAQVSGSGPSGLEYEIQLDQRKLRTPGGKPFLVPYETLALAVAQEWDSQKDTIKRHCMHLTSLCNRVLDFQSETKPTVLVDGIMQYADTDTVCFRCTEPEDLVALQESSWDPVLNLVAKRFKVQPMLTNGLTGTVAMSEQDRNKIIRHFLTYDRWGLIGLQCCVENLKSVFLTLAMVDGFCSSVRAVELSQLELLFQVGRWGEVPSHHDVQTAELNSRVSAGLLFVLISHQQQSVRHKMGLRELSNMIGQNS</sequence>
<evidence type="ECO:0000313" key="7">
    <source>
        <dbReference type="Proteomes" id="UP000728185"/>
    </source>
</evidence>
<dbReference type="Gene3D" id="1.10.3580.10">
    <property type="entry name" value="ATP12 ATPase"/>
    <property type="match status" value="1"/>
</dbReference>
<keyword evidence="3" id="KW-0809">Transit peptide</keyword>